<dbReference type="AlphaFoldDB" id="A0A7K9CCF7"/>
<dbReference type="Proteomes" id="UP000574528">
    <property type="component" value="Unassembled WGS sequence"/>
</dbReference>
<dbReference type="PANTHER" id="PTHR31735">
    <property type="entry name" value="VACUOLAR MEMBRANE PROTEIN YPL162C"/>
    <property type="match status" value="1"/>
</dbReference>
<name>A0A7K9CCF7_9PICI</name>
<evidence type="ECO:0000256" key="2">
    <source>
        <dbReference type="SAM" id="Phobius"/>
    </source>
</evidence>
<accession>A0A7K9CCF7</accession>
<feature type="non-terminal residue" evidence="3">
    <location>
        <position position="142"/>
    </location>
</feature>
<feature type="non-terminal residue" evidence="3">
    <location>
        <position position="1"/>
    </location>
</feature>
<keyword evidence="4" id="KW-1185">Reference proteome</keyword>
<protein>
    <submittedName>
        <fullName evidence="3">STIMA regulator</fullName>
    </submittedName>
</protein>
<keyword evidence="2" id="KW-1133">Transmembrane helix</keyword>
<dbReference type="PANTHER" id="PTHR31735:SF3">
    <property type="entry name" value="TRANSMEMBRANE PROTEIN 110-RELATED"/>
    <property type="match status" value="1"/>
</dbReference>
<comment type="caution">
    <text evidence="3">The sequence shown here is derived from an EMBL/GenBank/DDBJ whole genome shotgun (WGS) entry which is preliminary data.</text>
</comment>
<feature type="region of interest" description="Disordered" evidence="1">
    <location>
        <begin position="112"/>
        <end position="142"/>
    </location>
</feature>
<feature type="compositionally biased region" description="Polar residues" evidence="1">
    <location>
        <begin position="127"/>
        <end position="142"/>
    </location>
</feature>
<keyword evidence="2" id="KW-0812">Transmembrane</keyword>
<evidence type="ECO:0000313" key="3">
    <source>
        <dbReference type="EMBL" id="NXG49085.1"/>
    </source>
</evidence>
<reference evidence="3 4" key="1">
    <citation type="submission" date="2019-09" db="EMBL/GenBank/DDBJ databases">
        <title>Bird 10,000 Genomes (B10K) Project - Family phase.</title>
        <authorList>
            <person name="Zhang G."/>
        </authorList>
    </citation>
    <scope>NUCLEOTIDE SEQUENCE [LARGE SCALE GENOMIC DNA]</scope>
    <source>
        <strain evidence="3">B10K-DU-001-24</strain>
        <tissue evidence="3">Muscle</tissue>
    </source>
</reference>
<dbReference type="OrthoDB" id="431202at2759"/>
<dbReference type="InterPro" id="IPR022127">
    <property type="entry name" value="STIMATE/YPL162C"/>
</dbReference>
<keyword evidence="2" id="KW-0472">Membrane</keyword>
<evidence type="ECO:0000313" key="4">
    <source>
        <dbReference type="Proteomes" id="UP000574528"/>
    </source>
</evidence>
<dbReference type="Pfam" id="PF12400">
    <property type="entry name" value="STIMATE"/>
    <property type="match status" value="1"/>
</dbReference>
<gene>
    <name evidence="3" type="primary">Stimate_1</name>
    <name evidence="3" type="ORF">PSIHAE_R02306</name>
</gene>
<sequence length="142" mass="16019">GDPPQAAAWVGQCILYFLIVAFEKTVITFVLFIPGWQKLQQILLGYVPNSKLKLILVMFVMPFIVNAIMFWIVDSLIMRKYKQKDALRIHGSIKTPQAKVTEETQTLISPDVDFGQSESDEDISGPLGTSQKMKQPSYQVVI</sequence>
<proteinExistence type="predicted"/>
<feature type="transmembrane region" description="Helical" evidence="2">
    <location>
        <begin position="6"/>
        <end position="33"/>
    </location>
</feature>
<feature type="transmembrane region" description="Helical" evidence="2">
    <location>
        <begin position="54"/>
        <end position="73"/>
    </location>
</feature>
<evidence type="ECO:0000256" key="1">
    <source>
        <dbReference type="SAM" id="MobiDB-lite"/>
    </source>
</evidence>
<dbReference type="GO" id="GO:0016020">
    <property type="term" value="C:membrane"/>
    <property type="evidence" value="ECO:0007669"/>
    <property type="project" value="TreeGrafter"/>
</dbReference>
<dbReference type="EMBL" id="VWZI01015297">
    <property type="protein sequence ID" value="NXG49085.1"/>
    <property type="molecule type" value="Genomic_DNA"/>
</dbReference>
<organism evidence="3 4">
    <name type="scientific">Psilopogon haemacephalus</name>
    <name type="common">coppersmith barbet</name>
    <dbReference type="NCBI Taxonomy" id="2585815"/>
    <lineage>
        <taxon>Eukaryota</taxon>
        <taxon>Metazoa</taxon>
        <taxon>Chordata</taxon>
        <taxon>Craniata</taxon>
        <taxon>Vertebrata</taxon>
        <taxon>Euteleostomi</taxon>
        <taxon>Archelosauria</taxon>
        <taxon>Archosauria</taxon>
        <taxon>Dinosauria</taxon>
        <taxon>Saurischia</taxon>
        <taxon>Theropoda</taxon>
        <taxon>Coelurosauria</taxon>
        <taxon>Aves</taxon>
        <taxon>Neognathae</taxon>
        <taxon>Neoaves</taxon>
        <taxon>Telluraves</taxon>
        <taxon>Coraciimorphae</taxon>
        <taxon>Piciformes</taxon>
        <taxon>Megalaimidae</taxon>
        <taxon>Psilopogon</taxon>
    </lineage>
</organism>